<protein>
    <submittedName>
        <fullName evidence="1">Uncharacterized protein</fullName>
    </submittedName>
</protein>
<sequence>VVDDPALPPDFALLASLHIDRSHLDHGHVKLSLPLPGDVGTVAHHLRRRRRRKKGGVGREQHLVREDIPVVLVIESVGGHHVLVHRGVVGRARVGGAPPPQEVGEAWVDVGGDGDAVGDEGRAVGDPDGVGAGEHDHVLGAEALSGEAGDELVEVEEWWRQVVEGLRGIRNAAVEAARRHVDLELHLAKEVGCVAASEGNDVGARDHARASLLDGVLGRVDHLEAAEAGEIGRAQLLGLRVSRRRVQEDGAVASLDEAVVEEHADQAGADAGVLVDELLNLVPHDGLHAGACLLVVTHLQAMARRRRQQQYACQRKRKLKESCGHCLSSQAGS</sequence>
<dbReference type="AlphaFoldDB" id="A0A8R7K1R5"/>
<organism evidence="1 2">
    <name type="scientific">Triticum urartu</name>
    <name type="common">Red wild einkorn</name>
    <name type="synonym">Crithodium urartu</name>
    <dbReference type="NCBI Taxonomy" id="4572"/>
    <lineage>
        <taxon>Eukaryota</taxon>
        <taxon>Viridiplantae</taxon>
        <taxon>Streptophyta</taxon>
        <taxon>Embryophyta</taxon>
        <taxon>Tracheophyta</taxon>
        <taxon>Spermatophyta</taxon>
        <taxon>Magnoliopsida</taxon>
        <taxon>Liliopsida</taxon>
        <taxon>Poales</taxon>
        <taxon>Poaceae</taxon>
        <taxon>BOP clade</taxon>
        <taxon>Pooideae</taxon>
        <taxon>Triticodae</taxon>
        <taxon>Triticeae</taxon>
        <taxon>Triticinae</taxon>
        <taxon>Triticum</taxon>
    </lineage>
</organism>
<evidence type="ECO:0000313" key="1">
    <source>
        <dbReference type="EnsemblPlants" id="TuG1812G0100003428.01.T01.cds422315"/>
    </source>
</evidence>
<reference evidence="1" key="2">
    <citation type="submission" date="2018-03" db="EMBL/GenBank/DDBJ databases">
        <title>The Triticum urartu genome reveals the dynamic nature of wheat genome evolution.</title>
        <authorList>
            <person name="Ling H."/>
            <person name="Ma B."/>
            <person name="Shi X."/>
            <person name="Liu H."/>
            <person name="Dong L."/>
            <person name="Sun H."/>
            <person name="Cao Y."/>
            <person name="Gao Q."/>
            <person name="Zheng S."/>
            <person name="Li Y."/>
            <person name="Yu Y."/>
            <person name="Du H."/>
            <person name="Qi M."/>
            <person name="Li Y."/>
            <person name="Yu H."/>
            <person name="Cui Y."/>
            <person name="Wang N."/>
            <person name="Chen C."/>
            <person name="Wu H."/>
            <person name="Zhao Y."/>
            <person name="Zhang J."/>
            <person name="Li Y."/>
            <person name="Zhou W."/>
            <person name="Zhang B."/>
            <person name="Hu W."/>
            <person name="Eijk M."/>
            <person name="Tang J."/>
            <person name="Witsenboer H."/>
            <person name="Zhao S."/>
            <person name="Li Z."/>
            <person name="Zhang A."/>
            <person name="Wang D."/>
            <person name="Liang C."/>
        </authorList>
    </citation>
    <scope>NUCLEOTIDE SEQUENCE [LARGE SCALE GENOMIC DNA]</scope>
    <source>
        <strain evidence="1">cv. G1812</strain>
    </source>
</reference>
<dbReference type="Gramene" id="TuG1812G0100003428.01.T01">
    <property type="protein sequence ID" value="TuG1812G0100003428.01.T01.cds422315"/>
    <property type="gene ID" value="TuG1812G0100003428.01"/>
</dbReference>
<name>A0A8R7K1R5_TRIUA</name>
<reference evidence="1" key="3">
    <citation type="submission" date="2022-06" db="UniProtKB">
        <authorList>
            <consortium name="EnsemblPlants"/>
        </authorList>
    </citation>
    <scope>IDENTIFICATION</scope>
</reference>
<reference evidence="2" key="1">
    <citation type="journal article" date="2013" name="Nature">
        <title>Draft genome of the wheat A-genome progenitor Triticum urartu.</title>
        <authorList>
            <person name="Ling H.Q."/>
            <person name="Zhao S."/>
            <person name="Liu D."/>
            <person name="Wang J."/>
            <person name="Sun H."/>
            <person name="Zhang C."/>
            <person name="Fan H."/>
            <person name="Li D."/>
            <person name="Dong L."/>
            <person name="Tao Y."/>
            <person name="Gao C."/>
            <person name="Wu H."/>
            <person name="Li Y."/>
            <person name="Cui Y."/>
            <person name="Guo X."/>
            <person name="Zheng S."/>
            <person name="Wang B."/>
            <person name="Yu K."/>
            <person name="Liang Q."/>
            <person name="Yang W."/>
            <person name="Lou X."/>
            <person name="Chen J."/>
            <person name="Feng M."/>
            <person name="Jian J."/>
            <person name="Zhang X."/>
            <person name="Luo G."/>
            <person name="Jiang Y."/>
            <person name="Liu J."/>
            <person name="Wang Z."/>
            <person name="Sha Y."/>
            <person name="Zhang B."/>
            <person name="Wu H."/>
            <person name="Tang D."/>
            <person name="Shen Q."/>
            <person name="Xue P."/>
            <person name="Zou S."/>
            <person name="Wang X."/>
            <person name="Liu X."/>
            <person name="Wang F."/>
            <person name="Yang Y."/>
            <person name="An X."/>
            <person name="Dong Z."/>
            <person name="Zhang K."/>
            <person name="Zhang X."/>
            <person name="Luo M.C."/>
            <person name="Dvorak J."/>
            <person name="Tong Y."/>
            <person name="Wang J."/>
            <person name="Yang H."/>
            <person name="Li Z."/>
            <person name="Wang D."/>
            <person name="Zhang A."/>
            <person name="Wang J."/>
        </authorList>
    </citation>
    <scope>NUCLEOTIDE SEQUENCE</scope>
    <source>
        <strain evidence="2">cv. G1812</strain>
    </source>
</reference>
<dbReference type="Proteomes" id="UP000015106">
    <property type="component" value="Chromosome 1"/>
</dbReference>
<proteinExistence type="predicted"/>
<evidence type="ECO:0000313" key="2">
    <source>
        <dbReference type="Proteomes" id="UP000015106"/>
    </source>
</evidence>
<keyword evidence="2" id="KW-1185">Reference proteome</keyword>
<dbReference type="EnsemblPlants" id="TuG1812G0100003428.01.T01">
    <property type="protein sequence ID" value="TuG1812G0100003428.01.T01.cds422315"/>
    <property type="gene ID" value="TuG1812G0100003428.01"/>
</dbReference>
<accession>A0A8R7K1R5</accession>